<accession>A0A2M6WNP5</accession>
<dbReference type="AlphaFoldDB" id="A0A2M6WNP5"/>
<comment type="caution">
    <text evidence="4">The sequence shown here is derived from an EMBL/GenBank/DDBJ whole genome shotgun (WGS) entry which is preliminary data.</text>
</comment>
<feature type="domain" description="Solute-binding protein family 3/N-terminal" evidence="2">
    <location>
        <begin position="36"/>
        <end position="260"/>
    </location>
</feature>
<evidence type="ECO:0000259" key="3">
    <source>
        <dbReference type="SMART" id="SM00079"/>
    </source>
</evidence>
<reference evidence="5" key="1">
    <citation type="submission" date="2017-09" db="EMBL/GenBank/DDBJ databases">
        <title>Depth-based differentiation of microbial function through sediment-hosted aquifers and enrichment of novel symbionts in the deep terrestrial subsurface.</title>
        <authorList>
            <person name="Probst A.J."/>
            <person name="Ladd B."/>
            <person name="Jarett J.K."/>
            <person name="Geller-Mcgrath D.E."/>
            <person name="Sieber C.M.K."/>
            <person name="Emerson J.B."/>
            <person name="Anantharaman K."/>
            <person name="Thomas B.C."/>
            <person name="Malmstrom R."/>
            <person name="Stieglmeier M."/>
            <person name="Klingl A."/>
            <person name="Woyke T."/>
            <person name="Ryan C.M."/>
            <person name="Banfield J.F."/>
        </authorList>
    </citation>
    <scope>NUCLEOTIDE SEQUENCE [LARGE SCALE GENOMIC DNA]</scope>
</reference>
<protein>
    <recommendedName>
        <fullName evidence="6">Amino acid ABC transporter substrate-binding protein</fullName>
    </recommendedName>
</protein>
<dbReference type="InterPro" id="IPR001638">
    <property type="entry name" value="Solute-binding_3/MltF_N"/>
</dbReference>
<evidence type="ECO:0000256" key="1">
    <source>
        <dbReference type="ARBA" id="ARBA00022729"/>
    </source>
</evidence>
<evidence type="ECO:0000259" key="2">
    <source>
        <dbReference type="SMART" id="SM00062"/>
    </source>
</evidence>
<gene>
    <name evidence="4" type="ORF">COT98_04025</name>
</gene>
<dbReference type="SUPFAM" id="SSF53850">
    <property type="entry name" value="Periplasmic binding protein-like II"/>
    <property type="match status" value="1"/>
</dbReference>
<name>A0A2M6WNP5_9BACT</name>
<dbReference type="Proteomes" id="UP000228900">
    <property type="component" value="Unassembled WGS sequence"/>
</dbReference>
<dbReference type="GO" id="GO:0016020">
    <property type="term" value="C:membrane"/>
    <property type="evidence" value="ECO:0007669"/>
    <property type="project" value="InterPro"/>
</dbReference>
<dbReference type="EMBL" id="PFAQ01000053">
    <property type="protein sequence ID" value="PIT94393.1"/>
    <property type="molecule type" value="Genomic_DNA"/>
</dbReference>
<dbReference type="SMART" id="SM00079">
    <property type="entry name" value="PBPe"/>
    <property type="match status" value="1"/>
</dbReference>
<dbReference type="GO" id="GO:0015276">
    <property type="term" value="F:ligand-gated monoatomic ion channel activity"/>
    <property type="evidence" value="ECO:0007669"/>
    <property type="project" value="InterPro"/>
</dbReference>
<dbReference type="PANTHER" id="PTHR35936">
    <property type="entry name" value="MEMBRANE-BOUND LYTIC MUREIN TRANSGLYCOSYLASE F"/>
    <property type="match status" value="1"/>
</dbReference>
<proteinExistence type="predicted"/>
<dbReference type="SMART" id="SM00062">
    <property type="entry name" value="PBPb"/>
    <property type="match status" value="1"/>
</dbReference>
<dbReference type="Gene3D" id="3.40.190.10">
    <property type="entry name" value="Periplasmic binding protein-like II"/>
    <property type="match status" value="2"/>
</dbReference>
<dbReference type="InterPro" id="IPR001320">
    <property type="entry name" value="Iontro_rcpt_C"/>
</dbReference>
<dbReference type="Pfam" id="PF00497">
    <property type="entry name" value="SBP_bac_3"/>
    <property type="match status" value="1"/>
</dbReference>
<evidence type="ECO:0000313" key="5">
    <source>
        <dbReference type="Proteomes" id="UP000228900"/>
    </source>
</evidence>
<dbReference type="PANTHER" id="PTHR35936:SF17">
    <property type="entry name" value="ARGININE-BINDING EXTRACELLULAR PROTEIN ARTP"/>
    <property type="match status" value="1"/>
</dbReference>
<sequence>MILGLVLGFFWWNKNKSDLSNTSTDPSLNNVKNSGKLIIGVDFSYGVMELFDANGQPAGVDIDLGREVASRLGVQAEFKEFDWDNLLPIIENKEVDLVISSITITEDRAKTMLFSSPYFNGGQVILTKIGNDTINSINDLKNQKIGVQIDTTSQEAAQKITSSTLITTYKTWENSKEKNGIIYDLKSDKLDAIIVDYIQGVDSTKNDSEIKIVGEPFTQEYYGIATNLSNNSLIQAVNEALRSIKNGGTLKKIQDKWTKS</sequence>
<organism evidence="4 5">
    <name type="scientific">Candidatus Falkowbacteria bacterium CG10_big_fil_rev_8_21_14_0_10_39_9</name>
    <dbReference type="NCBI Taxonomy" id="1974566"/>
    <lineage>
        <taxon>Bacteria</taxon>
        <taxon>Candidatus Falkowiibacteriota</taxon>
    </lineage>
</organism>
<keyword evidence="1" id="KW-0732">Signal</keyword>
<evidence type="ECO:0000313" key="4">
    <source>
        <dbReference type="EMBL" id="PIT94393.1"/>
    </source>
</evidence>
<evidence type="ECO:0008006" key="6">
    <source>
        <dbReference type="Google" id="ProtNLM"/>
    </source>
</evidence>
<feature type="domain" description="Ionotropic glutamate receptor C-terminal" evidence="3">
    <location>
        <begin position="36"/>
        <end position="260"/>
    </location>
</feature>